<feature type="compositionally biased region" description="Basic and acidic residues" evidence="1">
    <location>
        <begin position="700"/>
        <end position="710"/>
    </location>
</feature>
<feature type="region of interest" description="Disordered" evidence="1">
    <location>
        <begin position="1916"/>
        <end position="1959"/>
    </location>
</feature>
<protein>
    <submittedName>
        <fullName evidence="2">Uncharacterized protein</fullName>
    </submittedName>
</protein>
<feature type="compositionally biased region" description="Polar residues" evidence="1">
    <location>
        <begin position="1584"/>
        <end position="1607"/>
    </location>
</feature>
<dbReference type="EMBL" id="NWSH01000349">
    <property type="protein sequence ID" value="PCG77165.1"/>
    <property type="molecule type" value="Genomic_DNA"/>
</dbReference>
<feature type="region of interest" description="Disordered" evidence="1">
    <location>
        <begin position="1776"/>
        <end position="1835"/>
    </location>
</feature>
<reference evidence="2" key="1">
    <citation type="submission" date="2017-09" db="EMBL/GenBank/DDBJ databases">
        <title>Contemporary evolution of a Lepidopteran species, Heliothis virescens, in response to modern agricultural practices.</title>
        <authorList>
            <person name="Fritz M.L."/>
            <person name="Deyonke A.M."/>
            <person name="Papanicolaou A."/>
            <person name="Micinski S."/>
            <person name="Westbrook J."/>
            <person name="Gould F."/>
        </authorList>
    </citation>
    <scope>NUCLEOTIDE SEQUENCE [LARGE SCALE GENOMIC DNA]</scope>
    <source>
        <strain evidence="2">HvINT-</strain>
        <tissue evidence="2">Whole body</tissue>
    </source>
</reference>
<feature type="compositionally biased region" description="Acidic residues" evidence="1">
    <location>
        <begin position="1942"/>
        <end position="1958"/>
    </location>
</feature>
<feature type="region of interest" description="Disordered" evidence="1">
    <location>
        <begin position="1277"/>
        <end position="1317"/>
    </location>
</feature>
<organism evidence="2">
    <name type="scientific">Heliothis virescens</name>
    <name type="common">Tobacco budworm moth</name>
    <dbReference type="NCBI Taxonomy" id="7102"/>
    <lineage>
        <taxon>Eukaryota</taxon>
        <taxon>Metazoa</taxon>
        <taxon>Ecdysozoa</taxon>
        <taxon>Arthropoda</taxon>
        <taxon>Hexapoda</taxon>
        <taxon>Insecta</taxon>
        <taxon>Pterygota</taxon>
        <taxon>Neoptera</taxon>
        <taxon>Endopterygota</taxon>
        <taxon>Lepidoptera</taxon>
        <taxon>Glossata</taxon>
        <taxon>Ditrysia</taxon>
        <taxon>Noctuoidea</taxon>
        <taxon>Noctuidae</taxon>
        <taxon>Heliothinae</taxon>
        <taxon>Heliothis</taxon>
    </lineage>
</organism>
<feature type="compositionally biased region" description="Polar residues" evidence="1">
    <location>
        <begin position="903"/>
        <end position="917"/>
    </location>
</feature>
<name>A0A2A4JYS2_HELVI</name>
<gene>
    <name evidence="2" type="ORF">B5V51_7998</name>
</gene>
<evidence type="ECO:0000256" key="1">
    <source>
        <dbReference type="SAM" id="MobiDB-lite"/>
    </source>
</evidence>
<feature type="region of interest" description="Disordered" evidence="1">
    <location>
        <begin position="1630"/>
        <end position="1661"/>
    </location>
</feature>
<sequence>METAPRRKSMAELDRFKRRLIRAVARLQIQEKKQEDEIWTQLKIETGSNCKLLWTRMRALTEKKLSHLLAVNDRTVAIPRPARMSLTDWLLFDLVLVHQKIDLIGQDRAQGSEDPEALVKLFDLVKKFRIEGLSGDQLAEAWSNATLYYNNKGHQCSPMLLQRRWYQLKELTRAKFYDFWYAYRGTVKRLALAEPHTPSPLQAAIAKTYKHLVTSPFLEWEELIERRLVTLPEEFERQMLQRAGVPKRYVRRPDEDGPDLEVIEPRIETIDLRNEPDDDNYVEEMDQSRDTAMPTVKIKEEPLDSEMDIGEIQVEAPKKSIYDSVLESTDMENEKLECMDAMFNDEMDDEHADDELYTEEKEIEETIATTLRDQEKSVLPQITNVFGNVSDANVLSNIDMAEQSDVKDVKADEKAAIPHSSDIKVLESSSKDDIEVKPQDYDTEIPEDKDNIKETGIGSIDSKVEIDTKVIDSKDSIKLVPPTDNLPKDVDTKTEDNVEDVVIIDNTPAPVLIPDSDDEEKFENSDDVIDDIFLPAPNEPIDVKKYMPTDPVPDDDENVSKVALISEENESKKPDITGFSFGQLSNDISFADEGIVYVEEEMNNEKKVKTDDDDSPKIDPKLLMLPIVYTTRLDHMALTQFQHINDKTLIDTIAAKSKPIKLEPQTSNLDEEDIAATSRPLKQEPQTPPDENTIPANSDPEQKSDTHIPPDDSDSDDDKIPDSKRVKPTSYMLQKPRSRSYNPIQLCKNPDFNTRLKWLTVGFFTIPRNRGLIKTCKPLTIDVSKAFESKLIEGRLYLKPNDVNIKTEDAVKDDVESVQSVTVLPSAMPVQSLINNSKIPDIPAPLLSQFQKPTPDVASTNERNKVINLPDISEIRRINQRLLTAEVTPIQVQNNQPQVPVSIITSPNTQNSSTKTTGAMPEINTELLKEADDVRGPPKCVDITKDLPEVTNKNEATASDTHMAKKSLGRPIKMVNGKRLYPVKQTPVAWKPRAVKERIPWLNKMNEQSINNKMVDETLLTLDTLNKMLFLLIEKEDEPVPSNQKKCNKKNKKTDKSRQNEQSKSGDDSTRDDKSADNLSETAKKNCKVKINVRAAEPRALLNSTLDKTPTPVKKQVIFCCWSRQRMIELLFSKRQKSTHSCPTGSCMCCCQNLLKDYIMRAMVMKGSIRSKSDDGKEERVMTYISSTLHKVDKKAKNSELVAVPVKVVIHFPPTSAAYIEVEALNDTAEKNVTTIDVDGTPDPATKVDVSEVETPVVPPAITVTATVATPVTSTVVSSAPTPEVTPTSSEVPSVRVAPPNPTARGIETPVNVSSGDGRIRRVSADMQSKIIPYICDPKQPTKVLVPCNTPPRNDVVIRRLLMPKTVQKTSTPPIIRCSMPLASKPAMPPNKTQKKAKEKMIFINSKQLTEKPTECPIFLGKNKILLTTVKFPHNLKQFEDSKLALASTLNLPKGVQLTCLSDGTLSYSIDKNVPVNVQDIAQMPAIIAAVRAHMNANSPAASATVPRAAGGGEVVDLIDDDEDVTAKSTTEHNKNSVPSSATEERSEINTNNQTAVTNQYSFIDMQDAQVQTPSVYEEPSVEVQDQPNTSGVENNQLGSTTQNVSTEMQQPLVEQVNDNPEPPIQKEVTEVSNQVEPESERKSAVTDADSASEASRNKSKNILSDLMEMSGIFDEDMTAAEPAAEPSVQAQPALPRVTVDASTSQIPKIVVQPNLDTGNTTVPLIKTSLGELSPITSLYELKYACLNKGTFFKLDFSTGYLVPINVCMKQNVKQVPPPPVRRPIAPKSVIDLTDEDDTSVSSEAATEHTADGQTSPGPSRSLLIASNPPTGSEVKPVKMYKALTPNILRILDKAKLKRKQIQEQKNESKIDHKLKRKQVLVPDDRAKQIAPVLETATISSDDSSDEEPLSNLVKRRKENEENAALEQTNENEPEQRKETELEFTEFTETTDDVDMSDVDLTSKEALIEVDMAQSNDEEEGCILGV</sequence>
<evidence type="ECO:0000313" key="2">
    <source>
        <dbReference type="EMBL" id="PCG77165.1"/>
    </source>
</evidence>
<feature type="compositionally biased region" description="Low complexity" evidence="1">
    <location>
        <begin position="1277"/>
        <end position="1295"/>
    </location>
</feature>
<feature type="region of interest" description="Disordered" evidence="1">
    <location>
        <begin position="1572"/>
        <end position="1607"/>
    </location>
</feature>
<feature type="region of interest" description="Disordered" evidence="1">
    <location>
        <begin position="1526"/>
        <end position="1549"/>
    </location>
</feature>
<feature type="region of interest" description="Disordered" evidence="1">
    <location>
        <begin position="1040"/>
        <end position="1081"/>
    </location>
</feature>
<feature type="region of interest" description="Disordered" evidence="1">
    <location>
        <begin position="901"/>
        <end position="920"/>
    </location>
</feature>
<feature type="region of interest" description="Disordered" evidence="1">
    <location>
        <begin position="409"/>
        <end position="434"/>
    </location>
</feature>
<feature type="region of interest" description="Disordered" evidence="1">
    <location>
        <begin position="678"/>
        <end position="737"/>
    </location>
</feature>
<proteinExistence type="predicted"/>
<comment type="caution">
    <text evidence="2">The sequence shown here is derived from an EMBL/GenBank/DDBJ whole genome shotgun (WGS) entry which is preliminary data.</text>
</comment>
<feature type="compositionally biased region" description="Basic and acidic residues" evidence="1">
    <location>
        <begin position="1054"/>
        <end position="1076"/>
    </location>
</feature>
<accession>A0A2A4JYS2</accession>